<protein>
    <submittedName>
        <fullName evidence="2">Uncharacterized protein</fullName>
    </submittedName>
</protein>
<evidence type="ECO:0000313" key="2">
    <source>
        <dbReference type="EMBL" id="SDI10033.1"/>
    </source>
</evidence>
<organism evidence="2 3">
    <name type="scientific">Sinosporangium album</name>
    <dbReference type="NCBI Taxonomy" id="504805"/>
    <lineage>
        <taxon>Bacteria</taxon>
        <taxon>Bacillati</taxon>
        <taxon>Actinomycetota</taxon>
        <taxon>Actinomycetes</taxon>
        <taxon>Streptosporangiales</taxon>
        <taxon>Streptosporangiaceae</taxon>
        <taxon>Sinosporangium</taxon>
    </lineage>
</organism>
<feature type="compositionally biased region" description="Basic and acidic residues" evidence="1">
    <location>
        <begin position="67"/>
        <end position="82"/>
    </location>
</feature>
<reference evidence="2 3" key="1">
    <citation type="submission" date="2016-10" db="EMBL/GenBank/DDBJ databases">
        <authorList>
            <person name="de Groot N.N."/>
        </authorList>
    </citation>
    <scope>NUCLEOTIDE SEQUENCE [LARGE SCALE GENOMIC DNA]</scope>
    <source>
        <strain evidence="2 3">CPCC 201354</strain>
    </source>
</reference>
<feature type="compositionally biased region" description="Polar residues" evidence="1">
    <location>
        <begin position="52"/>
        <end position="62"/>
    </location>
</feature>
<dbReference type="RefSeq" id="WP_176955672.1">
    <property type="nucleotide sequence ID" value="NZ_FNCN01000034.1"/>
</dbReference>
<sequence length="88" mass="9248">MRLSEPAALDSIRRHNDAVMRTAARRVGDPHLAADPTSDISLAALDPAHTPLTLTSDTSNGPTDGGGAEHGHGPRLDIHSENRPAPQD</sequence>
<gene>
    <name evidence="2" type="ORF">SAMN05421505_1344</name>
</gene>
<proteinExistence type="predicted"/>
<dbReference type="AlphaFoldDB" id="A0A1G8HTP1"/>
<dbReference type="Proteomes" id="UP000198923">
    <property type="component" value="Unassembled WGS sequence"/>
</dbReference>
<keyword evidence="3" id="KW-1185">Reference proteome</keyword>
<evidence type="ECO:0000256" key="1">
    <source>
        <dbReference type="SAM" id="MobiDB-lite"/>
    </source>
</evidence>
<evidence type="ECO:0000313" key="3">
    <source>
        <dbReference type="Proteomes" id="UP000198923"/>
    </source>
</evidence>
<feature type="region of interest" description="Disordered" evidence="1">
    <location>
        <begin position="46"/>
        <end position="88"/>
    </location>
</feature>
<accession>A0A1G8HTP1</accession>
<dbReference type="EMBL" id="FNCN01000034">
    <property type="protein sequence ID" value="SDI10033.1"/>
    <property type="molecule type" value="Genomic_DNA"/>
</dbReference>
<name>A0A1G8HTP1_9ACTN</name>